<comment type="cofactor">
    <cofactor evidence="7">
        <name>Mg(2+)</name>
        <dbReference type="ChEBI" id="CHEBI:18420"/>
    </cofactor>
    <text evidence="7">Binds 1 Mg(2+) ion per subunit.</text>
</comment>
<proteinExistence type="inferred from homology"/>
<evidence type="ECO:0000256" key="2">
    <source>
        <dbReference type="ARBA" id="ARBA00022679"/>
    </source>
</evidence>
<keyword evidence="7" id="KW-0460">Magnesium</keyword>
<comment type="subcellular location">
    <subcellularLocation>
        <location evidence="7">Cytoplasm</location>
    </subcellularLocation>
</comment>
<keyword evidence="9" id="KW-1185">Reference proteome</keyword>
<dbReference type="EC" id="2.7.1.71" evidence="7"/>
<evidence type="ECO:0000256" key="4">
    <source>
        <dbReference type="ARBA" id="ARBA00022777"/>
    </source>
</evidence>
<accession>A0A938XTZ1</accession>
<dbReference type="EMBL" id="JAFBDQ010000001">
    <property type="protein sequence ID" value="MBM7555210.1"/>
    <property type="molecule type" value="Genomic_DNA"/>
</dbReference>
<dbReference type="Pfam" id="PF01202">
    <property type="entry name" value="SKI"/>
    <property type="match status" value="1"/>
</dbReference>
<dbReference type="Gene3D" id="3.40.50.300">
    <property type="entry name" value="P-loop containing nucleotide triphosphate hydrolases"/>
    <property type="match status" value="1"/>
</dbReference>
<keyword evidence="7" id="KW-0479">Metal-binding</keyword>
<keyword evidence="2 7" id="KW-0808">Transferase</keyword>
<comment type="caution">
    <text evidence="8">The sequence shown here is derived from an EMBL/GenBank/DDBJ whole genome shotgun (WGS) entry which is preliminary data.</text>
</comment>
<dbReference type="GO" id="GO:0009423">
    <property type="term" value="P:chorismate biosynthetic process"/>
    <property type="evidence" value="ECO:0007669"/>
    <property type="project" value="UniProtKB-UniRule"/>
</dbReference>
<evidence type="ECO:0000313" key="8">
    <source>
        <dbReference type="EMBL" id="MBM7555210.1"/>
    </source>
</evidence>
<keyword evidence="3 7" id="KW-0547">Nucleotide-binding</keyword>
<keyword evidence="7" id="KW-0963">Cytoplasm</keyword>
<keyword evidence="4 7" id="KW-0418">Kinase</keyword>
<comment type="pathway">
    <text evidence="7">Metabolic intermediate biosynthesis; chorismate biosynthesis; chorismate from D-erythrose 4-phosphate and phosphoenolpyruvate: step 5/7.</text>
</comment>
<feature type="binding site" evidence="7">
    <location>
        <position position="116"/>
    </location>
    <ligand>
        <name>ATP</name>
        <dbReference type="ChEBI" id="CHEBI:30616"/>
    </ligand>
</feature>
<evidence type="ECO:0000256" key="6">
    <source>
        <dbReference type="ARBA" id="ARBA00023141"/>
    </source>
</evidence>
<feature type="binding site" evidence="7">
    <location>
        <begin position="10"/>
        <end position="15"/>
    </location>
    <ligand>
        <name>ATP</name>
        <dbReference type="ChEBI" id="CHEBI:30616"/>
    </ligand>
</feature>
<dbReference type="SUPFAM" id="SSF52540">
    <property type="entry name" value="P-loop containing nucleoside triphosphate hydrolases"/>
    <property type="match status" value="1"/>
</dbReference>
<comment type="function">
    <text evidence="7">Catalyzes the specific phosphorylation of the 3-hydroxyl group of shikimic acid using ATP as a cosubstrate.</text>
</comment>
<dbReference type="PANTHER" id="PTHR21087">
    <property type="entry name" value="SHIKIMATE KINASE"/>
    <property type="match status" value="1"/>
</dbReference>
<dbReference type="GO" id="GO:0005524">
    <property type="term" value="F:ATP binding"/>
    <property type="evidence" value="ECO:0007669"/>
    <property type="project" value="UniProtKB-UniRule"/>
</dbReference>
<comment type="caution">
    <text evidence="7">Lacks conserved residue(s) required for the propagation of feature annotation.</text>
</comment>
<organism evidence="8 9">
    <name type="scientific">Halanaerobacter jeridensis</name>
    <dbReference type="NCBI Taxonomy" id="706427"/>
    <lineage>
        <taxon>Bacteria</taxon>
        <taxon>Bacillati</taxon>
        <taxon>Bacillota</taxon>
        <taxon>Clostridia</taxon>
        <taxon>Halanaerobiales</taxon>
        <taxon>Halobacteroidaceae</taxon>
        <taxon>Halanaerobacter</taxon>
    </lineage>
</organism>
<comment type="similarity">
    <text evidence="7">Belongs to the shikimate kinase family.</text>
</comment>
<dbReference type="InterPro" id="IPR027417">
    <property type="entry name" value="P-loop_NTPase"/>
</dbReference>
<dbReference type="GO" id="GO:0009073">
    <property type="term" value="P:aromatic amino acid family biosynthetic process"/>
    <property type="evidence" value="ECO:0007669"/>
    <property type="project" value="UniProtKB-KW"/>
</dbReference>
<evidence type="ECO:0000313" key="9">
    <source>
        <dbReference type="Proteomes" id="UP000774000"/>
    </source>
</evidence>
<dbReference type="GO" id="GO:0005829">
    <property type="term" value="C:cytosol"/>
    <property type="evidence" value="ECO:0007669"/>
    <property type="project" value="TreeGrafter"/>
</dbReference>
<keyword evidence="5 7" id="KW-0067">ATP-binding</keyword>
<dbReference type="AlphaFoldDB" id="A0A938XTZ1"/>
<sequence length="172" mass="19411">MNISLIGFMGTGKSSVGQELAQNLDYKFVDLDEEIVKEDGRPIPDIFAEDGEDYFRDVETKVTEKIGSRDNQVIATGGGVILRDQNIANLKQNGIVILLQATPEEIYNRTKDDDNRPLLEVEDPLAKINSLLEERKESYQCTPYQIDTTELSIEEVVKKIEEIVAGSEFREK</sequence>
<feature type="binding site" evidence="7">
    <location>
        <position position="135"/>
    </location>
    <ligand>
        <name>substrate</name>
    </ligand>
</feature>
<name>A0A938XTZ1_9FIRM</name>
<dbReference type="InterPro" id="IPR031322">
    <property type="entry name" value="Shikimate/glucono_kinase"/>
</dbReference>
<dbReference type="GO" id="GO:0004765">
    <property type="term" value="F:shikimate kinase activity"/>
    <property type="evidence" value="ECO:0007669"/>
    <property type="project" value="UniProtKB-UniRule"/>
</dbReference>
<feature type="binding site" evidence="7">
    <location>
        <position position="14"/>
    </location>
    <ligand>
        <name>Mg(2+)</name>
        <dbReference type="ChEBI" id="CHEBI:18420"/>
    </ligand>
</feature>
<dbReference type="CDD" id="cd00464">
    <property type="entry name" value="SK"/>
    <property type="match status" value="1"/>
</dbReference>
<reference evidence="8" key="1">
    <citation type="submission" date="2021-01" db="EMBL/GenBank/DDBJ databases">
        <title>Genomic Encyclopedia of Type Strains, Phase IV (KMG-IV): sequencing the most valuable type-strain genomes for metagenomic binning, comparative biology and taxonomic classification.</title>
        <authorList>
            <person name="Goeker M."/>
        </authorList>
    </citation>
    <scope>NUCLEOTIDE SEQUENCE</scope>
    <source>
        <strain evidence="8">DSM 23230</strain>
    </source>
</reference>
<dbReference type="HAMAP" id="MF_00109">
    <property type="entry name" value="Shikimate_kinase"/>
    <property type="match status" value="1"/>
</dbReference>
<gene>
    <name evidence="7" type="primary">aroK</name>
    <name evidence="8" type="ORF">JOC47_000034</name>
</gene>
<comment type="subunit">
    <text evidence="7">Monomer.</text>
</comment>
<dbReference type="InterPro" id="IPR000623">
    <property type="entry name" value="Shikimate_kinase/TSH1"/>
</dbReference>
<keyword evidence="1 7" id="KW-0028">Amino-acid biosynthesis</keyword>
<dbReference type="PRINTS" id="PR01100">
    <property type="entry name" value="SHIKIMTKNASE"/>
</dbReference>
<evidence type="ECO:0000256" key="5">
    <source>
        <dbReference type="ARBA" id="ARBA00022840"/>
    </source>
</evidence>
<dbReference type="GO" id="GO:0008652">
    <property type="term" value="P:amino acid biosynthetic process"/>
    <property type="evidence" value="ECO:0007669"/>
    <property type="project" value="UniProtKB-KW"/>
</dbReference>
<feature type="binding site" evidence="7">
    <location>
        <position position="78"/>
    </location>
    <ligand>
        <name>substrate</name>
    </ligand>
</feature>
<keyword evidence="6 7" id="KW-0057">Aromatic amino acid biosynthesis</keyword>
<evidence type="ECO:0000256" key="1">
    <source>
        <dbReference type="ARBA" id="ARBA00022605"/>
    </source>
</evidence>
<dbReference type="GO" id="GO:0000287">
    <property type="term" value="F:magnesium ion binding"/>
    <property type="evidence" value="ECO:0007669"/>
    <property type="project" value="UniProtKB-UniRule"/>
</dbReference>
<dbReference type="PANTHER" id="PTHR21087:SF16">
    <property type="entry name" value="SHIKIMATE KINASE 1, CHLOROPLASTIC"/>
    <property type="match status" value="1"/>
</dbReference>
<evidence type="ECO:0000256" key="3">
    <source>
        <dbReference type="ARBA" id="ARBA00022741"/>
    </source>
</evidence>
<protein>
    <recommendedName>
        <fullName evidence="7">Shikimate kinase</fullName>
        <shortName evidence="7">SK</shortName>
        <ecNumber evidence="7">2.7.1.71</ecNumber>
    </recommendedName>
</protein>
<dbReference type="RefSeq" id="WP_204699940.1">
    <property type="nucleotide sequence ID" value="NZ_JAFBDQ010000001.1"/>
</dbReference>
<dbReference type="Proteomes" id="UP000774000">
    <property type="component" value="Unassembled WGS sequence"/>
</dbReference>
<feature type="binding site" evidence="7">
    <location>
        <position position="56"/>
    </location>
    <ligand>
        <name>substrate</name>
    </ligand>
</feature>
<evidence type="ECO:0000256" key="7">
    <source>
        <dbReference type="HAMAP-Rule" id="MF_00109"/>
    </source>
</evidence>
<comment type="catalytic activity">
    <reaction evidence="7">
        <text>shikimate + ATP = 3-phosphoshikimate + ADP + H(+)</text>
        <dbReference type="Rhea" id="RHEA:13121"/>
        <dbReference type="ChEBI" id="CHEBI:15378"/>
        <dbReference type="ChEBI" id="CHEBI:30616"/>
        <dbReference type="ChEBI" id="CHEBI:36208"/>
        <dbReference type="ChEBI" id="CHEBI:145989"/>
        <dbReference type="ChEBI" id="CHEBI:456216"/>
        <dbReference type="EC" id="2.7.1.71"/>
    </reaction>
</comment>
<feature type="binding site" evidence="7">
    <location>
        <position position="32"/>
    </location>
    <ligand>
        <name>substrate</name>
    </ligand>
</feature>